<protein>
    <recommendedName>
        <fullName evidence="2">DUF8035 domain-containing protein</fullName>
    </recommendedName>
</protein>
<feature type="compositionally biased region" description="Low complexity" evidence="1">
    <location>
        <begin position="443"/>
        <end position="452"/>
    </location>
</feature>
<feature type="region of interest" description="Disordered" evidence="1">
    <location>
        <begin position="443"/>
        <end position="623"/>
    </location>
</feature>
<evidence type="ECO:0000313" key="3">
    <source>
        <dbReference type="EMBL" id="KAH7140816.1"/>
    </source>
</evidence>
<proteinExistence type="predicted"/>
<feature type="compositionally biased region" description="Basic residues" evidence="1">
    <location>
        <begin position="453"/>
        <end position="467"/>
    </location>
</feature>
<feature type="compositionally biased region" description="Basic and acidic residues" evidence="1">
    <location>
        <begin position="612"/>
        <end position="621"/>
    </location>
</feature>
<sequence length="654" mass="72962">MSGGSSVEHIDAVDAFARTLYLRAKQSGLAFADAASSVRQLHLALRHLRVEAADPDSPLRTGQASSVFARRLRPMVEDCDFTLAQLESVLDRHGDGRPSGDERVRDEKLAVIRSRLMSDKTNVDMFLDTVQLQNPANKPRQVVDNRQPGLEDIKDKVDQIANRLFQKRDFNSFTEDEDSLWLEFKAELEKEGFAPHVLLRHKDILRAYIRELESVGYVSGGTYPTVRGLLEREAKTQPTSPKELPAYDNNEKFYAGMKGERRMPDTAPIVHTLSSSPQEMPAESNDSMALISTRDLIAMDSLNSDMAGLILQSPSQQQQYSRSPSDQRYLASTAAAAAASFSGHELSSSPTSNFGASPRSVPLLPPYVNGGAPPAYGSSPRSRLAPDRYGMEIPPDAQWTKIRRTLVSPEILERAGVRYEARPEYVAVLGRLSREQITEYARQSAEARAARSAGRRPRRSSDRRRRGGDRADSKSSREDLDDDSAVYDNSSSSDDSGDDARPDDKGTKSYPVIVHPPTRDKTSPASTVLPKPILKNKNENHVRFDPEPYEVDSRSPRSYRDDRDRDRRRDDRSSRRHTPRESSRRYSDGGDRHGDRHGDYYGSGRRHHRSDRRGSRREDRSYKKKAWGETLGAVGIGGAAVSLISVLAEAASVV</sequence>
<evidence type="ECO:0000313" key="4">
    <source>
        <dbReference type="Proteomes" id="UP000738349"/>
    </source>
</evidence>
<organism evidence="3 4">
    <name type="scientific">Dactylonectria macrodidyma</name>
    <dbReference type="NCBI Taxonomy" id="307937"/>
    <lineage>
        <taxon>Eukaryota</taxon>
        <taxon>Fungi</taxon>
        <taxon>Dikarya</taxon>
        <taxon>Ascomycota</taxon>
        <taxon>Pezizomycotina</taxon>
        <taxon>Sordariomycetes</taxon>
        <taxon>Hypocreomycetidae</taxon>
        <taxon>Hypocreales</taxon>
        <taxon>Nectriaceae</taxon>
        <taxon>Dactylonectria</taxon>
    </lineage>
</organism>
<dbReference type="PANTHER" id="PTHR42081:SF2">
    <property type="entry name" value="NIPPED-B-LIKE PROTEIN B"/>
    <property type="match status" value="1"/>
</dbReference>
<dbReference type="EMBL" id="JAGMUV010000011">
    <property type="protein sequence ID" value="KAH7140816.1"/>
    <property type="molecule type" value="Genomic_DNA"/>
</dbReference>
<feature type="compositionally biased region" description="Basic and acidic residues" evidence="1">
    <location>
        <begin position="468"/>
        <end position="478"/>
    </location>
</feature>
<dbReference type="AlphaFoldDB" id="A0A9P9EPA2"/>
<reference evidence="3" key="1">
    <citation type="journal article" date="2021" name="Nat. Commun.">
        <title>Genetic determinants of endophytism in the Arabidopsis root mycobiome.</title>
        <authorList>
            <person name="Mesny F."/>
            <person name="Miyauchi S."/>
            <person name="Thiergart T."/>
            <person name="Pickel B."/>
            <person name="Atanasova L."/>
            <person name="Karlsson M."/>
            <person name="Huettel B."/>
            <person name="Barry K.W."/>
            <person name="Haridas S."/>
            <person name="Chen C."/>
            <person name="Bauer D."/>
            <person name="Andreopoulos W."/>
            <person name="Pangilinan J."/>
            <person name="LaButti K."/>
            <person name="Riley R."/>
            <person name="Lipzen A."/>
            <person name="Clum A."/>
            <person name="Drula E."/>
            <person name="Henrissat B."/>
            <person name="Kohler A."/>
            <person name="Grigoriev I.V."/>
            <person name="Martin F.M."/>
            <person name="Hacquard S."/>
        </authorList>
    </citation>
    <scope>NUCLEOTIDE SEQUENCE</scope>
    <source>
        <strain evidence="3">MPI-CAGE-AT-0147</strain>
    </source>
</reference>
<feature type="compositionally biased region" description="Basic and acidic residues" evidence="1">
    <location>
        <begin position="536"/>
        <end position="599"/>
    </location>
</feature>
<feature type="compositionally biased region" description="Basic and acidic residues" evidence="1">
    <location>
        <begin position="498"/>
        <end position="507"/>
    </location>
</feature>
<feature type="domain" description="DUF8035" evidence="2">
    <location>
        <begin position="396"/>
        <end position="450"/>
    </location>
</feature>
<evidence type="ECO:0000256" key="1">
    <source>
        <dbReference type="SAM" id="MobiDB-lite"/>
    </source>
</evidence>
<dbReference type="PANTHER" id="PTHR42081">
    <property type="entry name" value="ZINC FINGER PROTEIN DHHC DOMAIN CONTAINING PROTEIN"/>
    <property type="match status" value="1"/>
</dbReference>
<accession>A0A9P9EPA2</accession>
<comment type="caution">
    <text evidence="3">The sequence shown here is derived from an EMBL/GenBank/DDBJ whole genome shotgun (WGS) entry which is preliminary data.</text>
</comment>
<evidence type="ECO:0000259" key="2">
    <source>
        <dbReference type="Pfam" id="PF26118"/>
    </source>
</evidence>
<name>A0A9P9EPA2_9HYPO</name>
<dbReference type="Pfam" id="PF26118">
    <property type="entry name" value="DUF8035"/>
    <property type="match status" value="1"/>
</dbReference>
<dbReference type="Proteomes" id="UP000738349">
    <property type="component" value="Unassembled WGS sequence"/>
</dbReference>
<keyword evidence="4" id="KW-1185">Reference proteome</keyword>
<gene>
    <name evidence="3" type="ORF">EDB81DRAFT_65298</name>
</gene>
<dbReference type="OrthoDB" id="5226662at2759"/>
<dbReference type="InterPro" id="IPR058348">
    <property type="entry name" value="DUF8035"/>
</dbReference>